<dbReference type="InterPro" id="IPR015660">
    <property type="entry name" value="MASH1/Ascl1a-like"/>
</dbReference>
<feature type="compositionally biased region" description="Polar residues" evidence="5">
    <location>
        <begin position="52"/>
        <end position="64"/>
    </location>
</feature>
<accession>A0ABQ8IGB8</accession>
<evidence type="ECO:0000313" key="8">
    <source>
        <dbReference type="Proteomes" id="UP000827721"/>
    </source>
</evidence>
<dbReference type="PANTHER" id="PTHR13935">
    <property type="entry name" value="ACHAETE-SCUTE TRANSCRIPTION FACTOR-RELATED"/>
    <property type="match status" value="1"/>
</dbReference>
<name>A0ABQ8IGB8_9ROSI</name>
<gene>
    <name evidence="7" type="ORF">JRO89_XS02G0205700</name>
</gene>
<dbReference type="Pfam" id="PF00010">
    <property type="entry name" value="HLH"/>
    <property type="match status" value="1"/>
</dbReference>
<dbReference type="PROSITE" id="PS50888">
    <property type="entry name" value="BHLH"/>
    <property type="match status" value="1"/>
</dbReference>
<sequence>MLIDQQAERSPVQATIISIDKGLLGKKFTAKTKEIENHKLKKRLQSAKRAVQVQSNGDQQGQISKKQEHNAKEKLRRMKLNATYLALGALLPDHRRTKKRRSTASGLIDRALEYIPELEKEIEDQTLRKNNLHSTIEKQNLKEIPQLSDHKLQAPTVSLHEVAKGEVIIQIICIDQKDRETRVFSNLLQNVEAQGMSILSASTLQVCMERVSYHLHIQVCFFYSLLTDLFFLLNEPYY</sequence>
<protein>
    <recommendedName>
        <fullName evidence="6">BHLH domain-containing protein</fullName>
    </recommendedName>
</protein>
<evidence type="ECO:0000256" key="1">
    <source>
        <dbReference type="ARBA" id="ARBA00004123"/>
    </source>
</evidence>
<keyword evidence="4" id="KW-0539">Nucleus</keyword>
<comment type="caution">
    <text evidence="7">The sequence shown here is derived from an EMBL/GenBank/DDBJ whole genome shotgun (WGS) entry which is preliminary data.</text>
</comment>
<comment type="subcellular location">
    <subcellularLocation>
        <location evidence="1">Nucleus</location>
    </subcellularLocation>
</comment>
<dbReference type="SUPFAM" id="SSF47459">
    <property type="entry name" value="HLH, helix-loop-helix DNA-binding domain"/>
    <property type="match status" value="1"/>
</dbReference>
<reference evidence="7 8" key="1">
    <citation type="submission" date="2021-02" db="EMBL/GenBank/DDBJ databases">
        <title>Plant Genome Project.</title>
        <authorList>
            <person name="Zhang R.-G."/>
        </authorList>
    </citation>
    <scope>NUCLEOTIDE SEQUENCE [LARGE SCALE GENOMIC DNA]</scope>
    <source>
        <tissue evidence="7">Leaves</tissue>
    </source>
</reference>
<evidence type="ECO:0000256" key="5">
    <source>
        <dbReference type="SAM" id="MobiDB-lite"/>
    </source>
</evidence>
<dbReference type="Gene3D" id="4.10.280.10">
    <property type="entry name" value="Helix-loop-helix DNA-binding domain"/>
    <property type="match status" value="1"/>
</dbReference>
<keyword evidence="8" id="KW-1185">Reference proteome</keyword>
<evidence type="ECO:0000256" key="4">
    <source>
        <dbReference type="ARBA" id="ARBA00023242"/>
    </source>
</evidence>
<evidence type="ECO:0000259" key="6">
    <source>
        <dbReference type="PROSITE" id="PS50888"/>
    </source>
</evidence>
<evidence type="ECO:0000256" key="2">
    <source>
        <dbReference type="ARBA" id="ARBA00023015"/>
    </source>
</evidence>
<dbReference type="InterPro" id="IPR036638">
    <property type="entry name" value="HLH_DNA-bd_sf"/>
</dbReference>
<dbReference type="EMBL" id="JAFEMO010000002">
    <property type="protein sequence ID" value="KAH7575736.1"/>
    <property type="molecule type" value="Genomic_DNA"/>
</dbReference>
<dbReference type="InterPro" id="IPR011598">
    <property type="entry name" value="bHLH_dom"/>
</dbReference>
<dbReference type="Proteomes" id="UP000827721">
    <property type="component" value="Unassembled WGS sequence"/>
</dbReference>
<feature type="region of interest" description="Disordered" evidence="5">
    <location>
        <begin position="50"/>
        <end position="70"/>
    </location>
</feature>
<organism evidence="7 8">
    <name type="scientific">Xanthoceras sorbifolium</name>
    <dbReference type="NCBI Taxonomy" id="99658"/>
    <lineage>
        <taxon>Eukaryota</taxon>
        <taxon>Viridiplantae</taxon>
        <taxon>Streptophyta</taxon>
        <taxon>Embryophyta</taxon>
        <taxon>Tracheophyta</taxon>
        <taxon>Spermatophyta</taxon>
        <taxon>Magnoliopsida</taxon>
        <taxon>eudicotyledons</taxon>
        <taxon>Gunneridae</taxon>
        <taxon>Pentapetalae</taxon>
        <taxon>rosids</taxon>
        <taxon>malvids</taxon>
        <taxon>Sapindales</taxon>
        <taxon>Sapindaceae</taxon>
        <taxon>Xanthoceroideae</taxon>
        <taxon>Xanthoceras</taxon>
    </lineage>
</organism>
<proteinExistence type="predicted"/>
<keyword evidence="2" id="KW-0805">Transcription regulation</keyword>
<dbReference type="PANTHER" id="PTHR13935:SF104">
    <property type="entry name" value="TRANSCRIPTION FACTOR BHLH160"/>
    <property type="match status" value="1"/>
</dbReference>
<evidence type="ECO:0000256" key="3">
    <source>
        <dbReference type="ARBA" id="ARBA00023163"/>
    </source>
</evidence>
<feature type="domain" description="BHLH" evidence="6">
    <location>
        <begin position="64"/>
        <end position="118"/>
    </location>
</feature>
<keyword evidence="3" id="KW-0804">Transcription</keyword>
<evidence type="ECO:0000313" key="7">
    <source>
        <dbReference type="EMBL" id="KAH7575736.1"/>
    </source>
</evidence>